<proteinExistence type="predicted"/>
<protein>
    <recommendedName>
        <fullName evidence="5">DUF4220 domain-containing protein</fullName>
    </recommendedName>
</protein>
<dbReference type="AlphaFoldDB" id="A0A4U6VQR0"/>
<gene>
    <name evidence="3" type="ORF">SEVIR_2G015400v2</name>
</gene>
<feature type="region of interest" description="Disordered" evidence="1">
    <location>
        <begin position="320"/>
        <end position="350"/>
    </location>
</feature>
<name>A0A4U6VQR0_SETVI</name>
<reference evidence="3" key="1">
    <citation type="submission" date="2019-03" db="EMBL/GenBank/DDBJ databases">
        <title>WGS assembly of Setaria viridis.</title>
        <authorList>
            <person name="Huang P."/>
            <person name="Jenkins J."/>
            <person name="Grimwood J."/>
            <person name="Barry K."/>
            <person name="Healey A."/>
            <person name="Mamidi S."/>
            <person name="Sreedasyam A."/>
            <person name="Shu S."/>
            <person name="Feldman M."/>
            <person name="Wu J."/>
            <person name="Yu Y."/>
            <person name="Chen C."/>
            <person name="Johnson J."/>
            <person name="Rokhsar D."/>
            <person name="Baxter I."/>
            <person name="Schmutz J."/>
            <person name="Brutnell T."/>
            <person name="Kellogg E."/>
        </authorList>
    </citation>
    <scope>NUCLEOTIDE SEQUENCE [LARGE SCALE GENOMIC DNA]</scope>
</reference>
<dbReference type="Proteomes" id="UP000298652">
    <property type="component" value="Chromosome 2"/>
</dbReference>
<organism evidence="3 4">
    <name type="scientific">Setaria viridis</name>
    <name type="common">Green bristlegrass</name>
    <name type="synonym">Setaria italica subsp. viridis</name>
    <dbReference type="NCBI Taxonomy" id="4556"/>
    <lineage>
        <taxon>Eukaryota</taxon>
        <taxon>Viridiplantae</taxon>
        <taxon>Streptophyta</taxon>
        <taxon>Embryophyta</taxon>
        <taxon>Tracheophyta</taxon>
        <taxon>Spermatophyta</taxon>
        <taxon>Magnoliopsida</taxon>
        <taxon>Liliopsida</taxon>
        <taxon>Poales</taxon>
        <taxon>Poaceae</taxon>
        <taxon>PACMAD clade</taxon>
        <taxon>Panicoideae</taxon>
        <taxon>Panicodae</taxon>
        <taxon>Paniceae</taxon>
        <taxon>Cenchrinae</taxon>
        <taxon>Setaria</taxon>
    </lineage>
</organism>
<dbReference type="InterPro" id="IPR016024">
    <property type="entry name" value="ARM-type_fold"/>
</dbReference>
<dbReference type="PANTHER" id="PTHR33115">
    <property type="entry name" value="ARM REPEAT SUPERFAMILY PROTEIN"/>
    <property type="match status" value="1"/>
</dbReference>
<feature type="compositionally biased region" description="Basic and acidic residues" evidence="1">
    <location>
        <begin position="334"/>
        <end position="350"/>
    </location>
</feature>
<dbReference type="EMBL" id="CM016553">
    <property type="protein sequence ID" value="TKW30139.1"/>
    <property type="molecule type" value="Genomic_DNA"/>
</dbReference>
<feature type="transmembrane region" description="Helical" evidence="2">
    <location>
        <begin position="31"/>
        <end position="50"/>
    </location>
</feature>
<evidence type="ECO:0000313" key="4">
    <source>
        <dbReference type="Proteomes" id="UP000298652"/>
    </source>
</evidence>
<evidence type="ECO:0000256" key="1">
    <source>
        <dbReference type="SAM" id="MobiDB-lite"/>
    </source>
</evidence>
<feature type="transmembrane region" description="Helical" evidence="2">
    <location>
        <begin position="145"/>
        <end position="165"/>
    </location>
</feature>
<evidence type="ECO:0000256" key="2">
    <source>
        <dbReference type="SAM" id="Phobius"/>
    </source>
</evidence>
<feature type="transmembrane region" description="Helical" evidence="2">
    <location>
        <begin position="99"/>
        <end position="125"/>
    </location>
</feature>
<keyword evidence="2" id="KW-0812">Transmembrane</keyword>
<keyword evidence="4" id="KW-1185">Reference proteome</keyword>
<keyword evidence="2" id="KW-1133">Transmembrane helix</keyword>
<accession>A0A4U6VQR0</accession>
<sequence>MEETRIIPRPEKLMINRFLGLLAGTAKIIRALRFLAVSWSAVVLLGGFVVHDLPPKELMETSICFGHKIRIIRMLRQQKWIKAHKAIISMLGTMQLVKWIIGACYLCLCLSSPFVSLGVSVSRLVHGRDIAANGAAAKLNAALDIFYALHLLQSLFSLYYIVIYLNGKYMQLLTNRHSGLEEEWGYRQQAVRMYYSETEKKLSKDGKLPCNWDLITYAIGLLQSASGDDDYLWGARVLDKLFDDTDASIRRQLLSSRISIQNLIGMIGRRGAAHDIIESRERAARIVAHLATSINITHFPGIVQCICSLLERSNYCEPQVTTCRPSENPQNRLLPDDKKDQHETPQHHQDDAYMAVPIKDQTDGHEHQQASLAKRKGIALMVWDFINDCREAWRQVIEFIRAKELISQGLLILERLTQDEGNCTEISRHQRLVAKITSPLSSHDFLSNARDKKMVGMLNKSLTVVSRLLSSPGDGATRLRQELASKTEAASNLMAILELADSSESAQELHEQALEILAELAFDDSFKKLDFEKLLKALVRIFLEKEASNTAGDMATVDVADSTIAELERADREHKATRLRRKAGEALARLLPLGAATDVKVADKLSKQEAIDLLTKVFDQILSSKMGKTEDAVKRVVIQKKNLVIRTLDQILSSKMGNYTDAAVSAARETKNLVTKEHDQILSSKMGTNADAAKKALTIIESLPTEGLSKLILPSKMEVTVFVASLLRILIHAIEKQSEEIKSMAAMLSLAVVMCNKNAMSREDFARATPGDETMVKKLKEILKVNKHCTAECLEVVKLTCHVVVAMIKAQPSCIQRFNEHNFEETLAETLETMSEVDDCLLFAGNDREVIKPARSLASLVKEAQELLKTT</sequence>
<dbReference type="SUPFAM" id="SSF48371">
    <property type="entry name" value="ARM repeat"/>
    <property type="match status" value="1"/>
</dbReference>
<evidence type="ECO:0000313" key="3">
    <source>
        <dbReference type="EMBL" id="TKW30139.1"/>
    </source>
</evidence>
<dbReference type="PANTHER" id="PTHR33115:SF56">
    <property type="entry name" value="OS05G0239400 PROTEIN"/>
    <property type="match status" value="1"/>
</dbReference>
<keyword evidence="2" id="KW-0472">Membrane</keyword>
<evidence type="ECO:0008006" key="5">
    <source>
        <dbReference type="Google" id="ProtNLM"/>
    </source>
</evidence>
<feature type="compositionally biased region" description="Polar residues" evidence="1">
    <location>
        <begin position="320"/>
        <end position="331"/>
    </location>
</feature>
<dbReference type="Gramene" id="TKW30139">
    <property type="protein sequence ID" value="TKW30139"/>
    <property type="gene ID" value="SEVIR_2G015400v2"/>
</dbReference>